<evidence type="ECO:0000256" key="5">
    <source>
        <dbReference type="ARBA" id="ARBA00048017"/>
    </source>
</evidence>
<feature type="region of interest" description="Disordered" evidence="6">
    <location>
        <begin position="1"/>
        <end position="24"/>
    </location>
</feature>
<dbReference type="InterPro" id="IPR016181">
    <property type="entry name" value="Acyl_CoA_acyltransferase"/>
</dbReference>
<evidence type="ECO:0000256" key="4">
    <source>
        <dbReference type="ARBA" id="ARBA00023315"/>
    </source>
</evidence>
<dbReference type="InterPro" id="IPR017380">
    <property type="entry name" value="Hist_AcTrfase_B-typ_cat-su"/>
</dbReference>
<feature type="domain" description="Histone acetyl transferase HAT1 N-terminal" evidence="7">
    <location>
        <begin position="33"/>
        <end position="114"/>
    </location>
</feature>
<dbReference type="PANTHER" id="PTHR12046">
    <property type="entry name" value="HISTONE ACETYLTRANSFERASE TYPE B CATALYTIC SUBUNIT"/>
    <property type="match status" value="1"/>
</dbReference>
<evidence type="ECO:0000256" key="3">
    <source>
        <dbReference type="ARBA" id="ARBA00022679"/>
    </source>
</evidence>
<dbReference type="EMBL" id="GCKF01031028">
    <property type="protein sequence ID" value="JAG97849.1"/>
    <property type="molecule type" value="Transcribed_RNA"/>
</dbReference>
<feature type="compositionally biased region" description="Basic and acidic residues" evidence="6">
    <location>
        <begin position="1"/>
        <end position="19"/>
    </location>
</feature>
<keyword evidence="3" id="KW-0808">Transferase</keyword>
<evidence type="ECO:0000256" key="1">
    <source>
        <dbReference type="ARBA" id="ARBA00010543"/>
    </source>
</evidence>
<comment type="similarity">
    <text evidence="1">Belongs to the HAT1 family.</text>
</comment>
<dbReference type="GO" id="GO:0000781">
    <property type="term" value="C:chromosome, telomeric region"/>
    <property type="evidence" value="ECO:0007669"/>
    <property type="project" value="GOC"/>
</dbReference>
<dbReference type="InterPro" id="IPR019467">
    <property type="entry name" value="Hat1_N"/>
</dbReference>
<accession>A0A0D6R4V5</accession>
<evidence type="ECO:0000313" key="8">
    <source>
        <dbReference type="EMBL" id="JAG97849.1"/>
    </source>
</evidence>
<evidence type="ECO:0000256" key="6">
    <source>
        <dbReference type="SAM" id="MobiDB-lite"/>
    </source>
</evidence>
<comment type="catalytic activity">
    <reaction evidence="5">
        <text>L-lysyl-[protein] + acetyl-CoA = N(6)-acetyl-L-lysyl-[protein] + CoA + H(+)</text>
        <dbReference type="Rhea" id="RHEA:45948"/>
        <dbReference type="Rhea" id="RHEA-COMP:9752"/>
        <dbReference type="Rhea" id="RHEA-COMP:10731"/>
        <dbReference type="ChEBI" id="CHEBI:15378"/>
        <dbReference type="ChEBI" id="CHEBI:29969"/>
        <dbReference type="ChEBI" id="CHEBI:57287"/>
        <dbReference type="ChEBI" id="CHEBI:57288"/>
        <dbReference type="ChEBI" id="CHEBI:61930"/>
        <dbReference type="EC" id="2.3.1.48"/>
    </reaction>
</comment>
<name>A0A0D6R4V5_ARACU</name>
<dbReference type="GO" id="GO:0004402">
    <property type="term" value="F:histone acetyltransferase activity"/>
    <property type="evidence" value="ECO:0007669"/>
    <property type="project" value="InterPro"/>
</dbReference>
<dbReference type="SUPFAM" id="SSF55729">
    <property type="entry name" value="Acyl-CoA N-acyltransferases (Nat)"/>
    <property type="match status" value="1"/>
</dbReference>
<dbReference type="InterPro" id="IPR037113">
    <property type="entry name" value="Hat1_N_sf"/>
</dbReference>
<dbReference type="AlphaFoldDB" id="A0A0D6R4V5"/>
<reference evidence="8" key="1">
    <citation type="submission" date="2015-03" db="EMBL/GenBank/DDBJ databases">
        <title>A transcriptome of Araucaria cunninghamii, an australian fine timber species.</title>
        <authorList>
            <person name="Jing Yi C.J.Y."/>
            <person name="Yin San L.Y.S."/>
            <person name="Abdul Karim S.S."/>
            <person name="Wan Azmi N.N."/>
            <person name="Hercus R.R."/>
            <person name="Croft L.L."/>
        </authorList>
    </citation>
    <scope>NUCLEOTIDE SEQUENCE</scope>
    <source>
        <strain evidence="8">MI0301</strain>
        <tissue evidence="8">Leaf</tissue>
    </source>
</reference>
<organism evidence="8">
    <name type="scientific">Araucaria cunninghamii</name>
    <name type="common">Hoop pine</name>
    <name type="synonym">Moreton Bay pine</name>
    <dbReference type="NCBI Taxonomy" id="56994"/>
    <lineage>
        <taxon>Eukaryota</taxon>
        <taxon>Viridiplantae</taxon>
        <taxon>Streptophyta</taxon>
        <taxon>Embryophyta</taxon>
        <taxon>Tracheophyta</taxon>
        <taxon>Spermatophyta</taxon>
        <taxon>Pinopsida</taxon>
        <taxon>Pinidae</taxon>
        <taxon>Conifers II</taxon>
        <taxon>Araucariales</taxon>
        <taxon>Araucariaceae</taxon>
        <taxon>Araucaria</taxon>
    </lineage>
</organism>
<dbReference type="GO" id="GO:0005634">
    <property type="term" value="C:nucleus"/>
    <property type="evidence" value="ECO:0007669"/>
    <property type="project" value="InterPro"/>
</dbReference>
<dbReference type="GO" id="GO:0031509">
    <property type="term" value="P:subtelomeric heterochromatin formation"/>
    <property type="evidence" value="ECO:0007669"/>
    <property type="project" value="InterPro"/>
</dbReference>
<evidence type="ECO:0000256" key="2">
    <source>
        <dbReference type="ARBA" id="ARBA00013184"/>
    </source>
</evidence>
<sequence length="144" mass="16741">MPPVKKIEPEKEKKLEDNKPKRRRVAFATDPGIEANECISLHLVSNPEEMQDAKGSEDEGLSFHPEYMEQFVGEDGKIYGYRGLKINVWVNALSFHAFVDIKYESKFEDGRSEKKNKRLERSYEDNIWSGFDGRSRCFSSKPFE</sequence>
<protein>
    <recommendedName>
        <fullName evidence="2">histone acetyltransferase</fullName>
        <ecNumber evidence="2">2.3.1.48</ecNumber>
    </recommendedName>
</protein>
<proteinExistence type="inferred from homology"/>
<dbReference type="Pfam" id="PF10394">
    <property type="entry name" value="Hat1_N"/>
    <property type="match status" value="1"/>
</dbReference>
<dbReference type="Gene3D" id="3.90.360.10">
    <property type="entry name" value="Histone acetyl transferase 1 (HAT1), N-terminal domain"/>
    <property type="match status" value="1"/>
</dbReference>
<dbReference type="EC" id="2.3.1.48" evidence="2"/>
<evidence type="ECO:0000259" key="7">
    <source>
        <dbReference type="Pfam" id="PF10394"/>
    </source>
</evidence>
<keyword evidence="4" id="KW-0012">Acyltransferase</keyword>